<reference evidence="13 14" key="1">
    <citation type="submission" date="2018-05" db="EMBL/GenBank/DDBJ databases">
        <title>Genomic Encyclopedia of Type Strains, Phase IV (KMG-IV): sequencing the most valuable type-strain genomes for metagenomic binning, comparative biology and taxonomic classification.</title>
        <authorList>
            <person name="Goeker M."/>
        </authorList>
    </citation>
    <scope>NUCLEOTIDE SEQUENCE [LARGE SCALE GENOMIC DNA]</scope>
    <source>
        <strain evidence="13 14">DSM 45480</strain>
    </source>
</reference>
<comment type="cofactor">
    <cofactor evidence="1">
        <name>NAD(+)</name>
        <dbReference type="ChEBI" id="CHEBI:57540"/>
    </cofactor>
</comment>
<keyword evidence="4" id="KW-0547">Nucleotide-binding</keyword>
<organism evidence="13 14">
    <name type="scientific">Lentzea atacamensis</name>
    <dbReference type="NCBI Taxonomy" id="531938"/>
    <lineage>
        <taxon>Bacteria</taxon>
        <taxon>Bacillati</taxon>
        <taxon>Actinomycetota</taxon>
        <taxon>Actinomycetes</taxon>
        <taxon>Pseudonocardiales</taxon>
        <taxon>Pseudonocardiaceae</taxon>
        <taxon>Lentzea</taxon>
    </lineage>
</organism>
<feature type="domain" description="3-dehydroquinate synthase N-terminal" evidence="11">
    <location>
        <begin position="79"/>
        <end position="190"/>
    </location>
</feature>
<gene>
    <name evidence="13" type="ORF">C8D88_12349</name>
</gene>
<dbReference type="GO" id="GO:0046872">
    <property type="term" value="F:metal ion binding"/>
    <property type="evidence" value="ECO:0007669"/>
    <property type="project" value="UniProtKB-KW"/>
</dbReference>
<comment type="catalytic activity">
    <reaction evidence="8">
        <text>D-sedoheptulose 7-phosphate = 2-epi-5-epi-valiolone + phosphate</text>
        <dbReference type="Rhea" id="RHEA:44184"/>
        <dbReference type="ChEBI" id="CHEBI:43474"/>
        <dbReference type="ChEBI" id="CHEBI:57483"/>
        <dbReference type="ChEBI" id="CHEBI:84187"/>
        <dbReference type="EC" id="4.2.3.152"/>
    </reaction>
</comment>
<dbReference type="Gene3D" id="3.40.50.1970">
    <property type="match status" value="1"/>
</dbReference>
<evidence type="ECO:0000256" key="6">
    <source>
        <dbReference type="ARBA" id="ARBA00023239"/>
    </source>
</evidence>
<dbReference type="GO" id="GO:0003856">
    <property type="term" value="F:3-dehydroquinate synthase activity"/>
    <property type="evidence" value="ECO:0007669"/>
    <property type="project" value="TreeGrafter"/>
</dbReference>
<keyword evidence="3" id="KW-0479">Metal-binding</keyword>
<evidence type="ECO:0000256" key="3">
    <source>
        <dbReference type="ARBA" id="ARBA00022723"/>
    </source>
</evidence>
<comment type="cofactor">
    <cofactor evidence="2">
        <name>Co(2+)</name>
        <dbReference type="ChEBI" id="CHEBI:48828"/>
    </cofactor>
</comment>
<dbReference type="SUPFAM" id="SSF56796">
    <property type="entry name" value="Dehydroquinate synthase-like"/>
    <property type="match status" value="1"/>
</dbReference>
<comment type="caution">
    <text evidence="13">The sequence shown here is derived from an EMBL/GenBank/DDBJ whole genome shotgun (WGS) entry which is preliminary data.</text>
</comment>
<feature type="domain" description="3-dehydroquinate synthase C-terminal" evidence="12">
    <location>
        <begin position="192"/>
        <end position="333"/>
    </location>
</feature>
<dbReference type="Proteomes" id="UP000246005">
    <property type="component" value="Unassembled WGS sequence"/>
</dbReference>
<dbReference type="CDD" id="cd08199">
    <property type="entry name" value="EEVS"/>
    <property type="match status" value="1"/>
</dbReference>
<evidence type="ECO:0000313" key="13">
    <source>
        <dbReference type="EMBL" id="PWK80685.1"/>
    </source>
</evidence>
<dbReference type="EC" id="4.2.3.152" evidence="9"/>
<evidence type="ECO:0000313" key="14">
    <source>
        <dbReference type="Proteomes" id="UP000246005"/>
    </source>
</evidence>
<dbReference type="InterPro" id="IPR035872">
    <property type="entry name" value="EEVS-like"/>
</dbReference>
<dbReference type="AlphaFoldDB" id="A0A316HQX3"/>
<dbReference type="GO" id="GO:0000166">
    <property type="term" value="F:nucleotide binding"/>
    <property type="evidence" value="ECO:0007669"/>
    <property type="project" value="UniProtKB-KW"/>
</dbReference>
<keyword evidence="7" id="KW-0170">Cobalt</keyword>
<dbReference type="Pfam" id="PF24621">
    <property type="entry name" value="DHQS_C"/>
    <property type="match status" value="1"/>
</dbReference>
<dbReference type="PANTHER" id="PTHR43622:SF3">
    <property type="entry name" value="2-EPI-5-EPI-VALIOLONE SYNTHASE"/>
    <property type="match status" value="1"/>
</dbReference>
<evidence type="ECO:0000259" key="11">
    <source>
        <dbReference type="Pfam" id="PF01761"/>
    </source>
</evidence>
<evidence type="ECO:0000256" key="10">
    <source>
        <dbReference type="ARBA" id="ARBA00024092"/>
    </source>
</evidence>
<evidence type="ECO:0000256" key="4">
    <source>
        <dbReference type="ARBA" id="ARBA00022741"/>
    </source>
</evidence>
<evidence type="ECO:0000256" key="2">
    <source>
        <dbReference type="ARBA" id="ARBA00001941"/>
    </source>
</evidence>
<evidence type="ECO:0000256" key="1">
    <source>
        <dbReference type="ARBA" id="ARBA00001911"/>
    </source>
</evidence>
<dbReference type="InterPro" id="IPR056179">
    <property type="entry name" value="DHQS_C"/>
</dbReference>
<name>A0A316HQX3_9PSEU</name>
<keyword evidence="6" id="KW-0456">Lyase</keyword>
<dbReference type="InterPro" id="IPR030963">
    <property type="entry name" value="DHQ_synth_fam"/>
</dbReference>
<dbReference type="GO" id="GO:0017000">
    <property type="term" value="P:antibiotic biosynthetic process"/>
    <property type="evidence" value="ECO:0007669"/>
    <property type="project" value="InterPro"/>
</dbReference>
<dbReference type="PANTHER" id="PTHR43622">
    <property type="entry name" value="3-DEHYDROQUINATE SYNTHASE"/>
    <property type="match status" value="1"/>
</dbReference>
<sequence>MQLKYDAVDQQWTVSSNQTYEYTVRVVDGLFREDGPDLLAGTSAGKRRIIFVDECVLHHYGPQLHRYLEARETPHQVIPLEAGETEKDWRNVERVVTAMDESGVSRREPVVAIGGGVVLDVVGFVASVYRRGQPVIRVPTTLVGLVDAGIGVKTGINFNGHKNRLGTYHADSYTVLDRQFLKTLDLREISNGLAEILKVALMRDAHLFTLLEACGPDLLDERFQGRSPVTDFAARETLRRSIDGMLTELAPNLREKNLTRLMDYGHSWSPALEMHALPSLLHGEAVNLDMTLSLVIALRRGLITAADLDRVLAVMVSLALPVWHKIFDEPSILRNALAEVTRHREGQRIPLTTGIGSAVFVDDITEDEIDAALAWLRARFA</sequence>
<evidence type="ECO:0000256" key="8">
    <source>
        <dbReference type="ARBA" id="ARBA00023993"/>
    </source>
</evidence>
<keyword evidence="5" id="KW-0520">NAD</keyword>
<dbReference type="InterPro" id="IPR030960">
    <property type="entry name" value="DHQS/DOIS_N"/>
</dbReference>
<dbReference type="Pfam" id="PF01761">
    <property type="entry name" value="DHQ_synthase"/>
    <property type="match status" value="1"/>
</dbReference>
<dbReference type="GO" id="GO:0009073">
    <property type="term" value="P:aromatic amino acid family biosynthetic process"/>
    <property type="evidence" value="ECO:0007669"/>
    <property type="project" value="InterPro"/>
</dbReference>
<dbReference type="PIRSF" id="PIRSF001455">
    <property type="entry name" value="DHQ_synth"/>
    <property type="match status" value="1"/>
</dbReference>
<dbReference type="RefSeq" id="WP_109642313.1">
    <property type="nucleotide sequence ID" value="NZ_QGHB01000023.1"/>
</dbReference>
<proteinExistence type="predicted"/>
<accession>A0A316HQX3</accession>
<evidence type="ECO:0000256" key="5">
    <source>
        <dbReference type="ARBA" id="ARBA00023027"/>
    </source>
</evidence>
<dbReference type="InterPro" id="IPR050071">
    <property type="entry name" value="Dehydroquinate_synthase"/>
</dbReference>
<evidence type="ECO:0000259" key="12">
    <source>
        <dbReference type="Pfam" id="PF24621"/>
    </source>
</evidence>
<evidence type="ECO:0000256" key="7">
    <source>
        <dbReference type="ARBA" id="ARBA00023285"/>
    </source>
</evidence>
<dbReference type="EMBL" id="QGHB01000023">
    <property type="protein sequence ID" value="PWK80685.1"/>
    <property type="molecule type" value="Genomic_DNA"/>
</dbReference>
<protein>
    <recommendedName>
        <fullName evidence="10">2-epi-5-epi-valiolone synthase</fullName>
        <ecNumber evidence="9">4.2.3.152</ecNumber>
    </recommendedName>
</protein>
<evidence type="ECO:0000256" key="9">
    <source>
        <dbReference type="ARBA" id="ARBA00024060"/>
    </source>
</evidence>
<dbReference type="Gene3D" id="1.20.1090.10">
    <property type="entry name" value="Dehydroquinate synthase-like - alpha domain"/>
    <property type="match status" value="1"/>
</dbReference>